<proteinExistence type="predicted"/>
<name>A0A2T0RFX0_9RHOB</name>
<reference evidence="1 2" key="1">
    <citation type="submission" date="2018-03" db="EMBL/GenBank/DDBJ databases">
        <title>Genomic Encyclopedia of Archaeal and Bacterial Type Strains, Phase II (KMG-II): from individual species to whole genera.</title>
        <authorList>
            <person name="Goeker M."/>
        </authorList>
    </citation>
    <scope>NUCLEOTIDE SEQUENCE [LARGE SCALE GENOMIC DNA]</scope>
    <source>
        <strain evidence="1 2">DSM 29328</strain>
    </source>
</reference>
<organism evidence="1 2">
    <name type="scientific">Aliiruegeria haliotis</name>
    <dbReference type="NCBI Taxonomy" id="1280846"/>
    <lineage>
        <taxon>Bacteria</taxon>
        <taxon>Pseudomonadati</taxon>
        <taxon>Pseudomonadota</taxon>
        <taxon>Alphaproteobacteria</taxon>
        <taxon>Rhodobacterales</taxon>
        <taxon>Roseobacteraceae</taxon>
        <taxon>Aliiruegeria</taxon>
    </lineage>
</organism>
<comment type="caution">
    <text evidence="1">The sequence shown here is derived from an EMBL/GenBank/DDBJ whole genome shotgun (WGS) entry which is preliminary data.</text>
</comment>
<accession>A0A2T0RFX0</accession>
<keyword evidence="2" id="KW-1185">Reference proteome</keyword>
<dbReference type="OrthoDB" id="8222794at2"/>
<evidence type="ECO:0000313" key="2">
    <source>
        <dbReference type="Proteomes" id="UP000239480"/>
    </source>
</evidence>
<dbReference type="Proteomes" id="UP000239480">
    <property type="component" value="Unassembled WGS sequence"/>
</dbReference>
<dbReference type="EMBL" id="PVTD01000015">
    <property type="protein sequence ID" value="PRY20104.1"/>
    <property type="molecule type" value="Genomic_DNA"/>
</dbReference>
<protein>
    <submittedName>
        <fullName evidence="1">Uncharacterized protein</fullName>
    </submittedName>
</protein>
<evidence type="ECO:0000313" key="1">
    <source>
        <dbReference type="EMBL" id="PRY20104.1"/>
    </source>
</evidence>
<dbReference type="AlphaFoldDB" id="A0A2T0RFX0"/>
<sequence>MALPRRAFYSLNEVTARWDCALADIAGWASVGYFDVVTGIRWALCETRTLAGFVSVSVADILLMFRRYETSLPSGRVKSVRAAGEADWCLITDPEDGIEVMLADLMIRGEDVQRFEDQHDLLRRPAANIGASPRYNWDDAFLAEILTVHEQGVPATQAEWIGRIQEWFAMNTESGDVSDERTIRRRLSPAWKMLRTSA</sequence>
<gene>
    <name evidence="1" type="ORF">CLV78_11553</name>
</gene>